<dbReference type="SUPFAM" id="SSF55874">
    <property type="entry name" value="ATPase domain of HSP90 chaperone/DNA topoisomerase II/histidine kinase"/>
    <property type="match status" value="1"/>
</dbReference>
<evidence type="ECO:0000313" key="13">
    <source>
        <dbReference type="EMBL" id="MDL2075592.1"/>
    </source>
</evidence>
<evidence type="ECO:0000256" key="3">
    <source>
        <dbReference type="ARBA" id="ARBA00022553"/>
    </source>
</evidence>
<keyword evidence="8" id="KW-0902">Two-component regulatory system</keyword>
<sequence length="413" mass="44428">MSTSLERYTERVEQYASRFPRFPRFLDVMMVLALIGSASLGTQLSLPGVTPPDSDKPLEVMLGLSCFVLLKYRTHTRTVVVVVAGVTIAAIARGYLLTPLLLAPLLAAMYWLAVLCDRRTIRMYGLVVTVALLTVNLFSDGMRDLSPVLTVIGPVFWMALPLVGGSLARLRGDYLEAVKARAEHAERTREEEARLRVAEERMRIARELHDVVAHHLALANAQAGTAAHLARSNPEQSRKILDDLTGTTSSALRELKATLGLLRQDDRPDGEGLEPAPGLARLPELVDSYRSAGLEVTVHQEGARQPLSPGVDLTAYRIVQEALTNVAKHASAHAAHVTFTYADSRLLITVSNDGPATAPAPAPASGGFGLRGMRERAQSIGGELCAGPRPEGGFEVTTALPLQPSAAVQGETV</sequence>
<evidence type="ECO:0000256" key="9">
    <source>
        <dbReference type="SAM" id="Coils"/>
    </source>
</evidence>
<keyword evidence="10" id="KW-1133">Transmembrane helix</keyword>
<dbReference type="PANTHER" id="PTHR24421:SF10">
    <property type="entry name" value="NITRATE_NITRITE SENSOR PROTEIN NARQ"/>
    <property type="match status" value="1"/>
</dbReference>
<dbReference type="Pfam" id="PF02518">
    <property type="entry name" value="HATPase_c"/>
    <property type="match status" value="1"/>
</dbReference>
<dbReference type="InterPro" id="IPR011712">
    <property type="entry name" value="Sig_transdc_His_kin_sub3_dim/P"/>
</dbReference>
<gene>
    <name evidence="13" type="ORF">QNN03_03980</name>
</gene>
<evidence type="ECO:0000256" key="2">
    <source>
        <dbReference type="ARBA" id="ARBA00012438"/>
    </source>
</evidence>
<protein>
    <recommendedName>
        <fullName evidence="2">histidine kinase</fullName>
        <ecNumber evidence="2">2.7.13.3</ecNumber>
    </recommendedName>
</protein>
<dbReference type="EMBL" id="JASJUS010000002">
    <property type="protein sequence ID" value="MDL2075592.1"/>
    <property type="molecule type" value="Genomic_DNA"/>
</dbReference>
<keyword evidence="3" id="KW-0597">Phosphoprotein</keyword>
<evidence type="ECO:0000256" key="5">
    <source>
        <dbReference type="ARBA" id="ARBA00022741"/>
    </source>
</evidence>
<dbReference type="PANTHER" id="PTHR24421">
    <property type="entry name" value="NITRATE/NITRITE SENSOR PROTEIN NARX-RELATED"/>
    <property type="match status" value="1"/>
</dbReference>
<name>A0ABT7ISM5_9ACTN</name>
<dbReference type="GO" id="GO:0016301">
    <property type="term" value="F:kinase activity"/>
    <property type="evidence" value="ECO:0007669"/>
    <property type="project" value="UniProtKB-KW"/>
</dbReference>
<feature type="transmembrane region" description="Helical" evidence="10">
    <location>
        <begin position="145"/>
        <end position="163"/>
    </location>
</feature>
<dbReference type="InterPro" id="IPR036890">
    <property type="entry name" value="HATPase_C_sf"/>
</dbReference>
<keyword evidence="10" id="KW-0472">Membrane</keyword>
<feature type="domain" description="Signal transduction histidine kinase subgroup 3 dimerisation and phosphoacceptor" evidence="12">
    <location>
        <begin position="200"/>
        <end position="266"/>
    </location>
</feature>
<feature type="coiled-coil region" evidence="9">
    <location>
        <begin position="175"/>
        <end position="208"/>
    </location>
</feature>
<dbReference type="Gene3D" id="3.30.565.10">
    <property type="entry name" value="Histidine kinase-like ATPase, C-terminal domain"/>
    <property type="match status" value="1"/>
</dbReference>
<evidence type="ECO:0000256" key="7">
    <source>
        <dbReference type="ARBA" id="ARBA00022840"/>
    </source>
</evidence>
<accession>A0ABT7ISM5</accession>
<dbReference type="Proteomes" id="UP001241926">
    <property type="component" value="Unassembled WGS sequence"/>
</dbReference>
<organism evidence="13 14">
    <name type="scientific">Streptomyces fuscus</name>
    <dbReference type="NCBI Taxonomy" id="3048495"/>
    <lineage>
        <taxon>Bacteria</taxon>
        <taxon>Bacillati</taxon>
        <taxon>Actinomycetota</taxon>
        <taxon>Actinomycetes</taxon>
        <taxon>Kitasatosporales</taxon>
        <taxon>Streptomycetaceae</taxon>
        <taxon>Streptomyces</taxon>
    </lineage>
</organism>
<evidence type="ECO:0000256" key="8">
    <source>
        <dbReference type="ARBA" id="ARBA00023012"/>
    </source>
</evidence>
<keyword evidence="6 13" id="KW-0418">Kinase</keyword>
<evidence type="ECO:0000259" key="11">
    <source>
        <dbReference type="Pfam" id="PF02518"/>
    </source>
</evidence>
<reference evidence="13 14" key="1">
    <citation type="submission" date="2023-05" db="EMBL/GenBank/DDBJ databases">
        <title>Streptomyces fuscus sp. nov., a brown-black pigment producing actinomyces isolated from dry sand of Sea duck farm.</title>
        <authorList>
            <person name="Xie J."/>
            <person name="Shen N."/>
        </authorList>
    </citation>
    <scope>NUCLEOTIDE SEQUENCE [LARGE SCALE GENOMIC DNA]</scope>
    <source>
        <strain evidence="13 14">GXMU-J15</strain>
    </source>
</reference>
<feature type="transmembrane region" description="Helical" evidence="10">
    <location>
        <begin position="121"/>
        <end position="139"/>
    </location>
</feature>
<evidence type="ECO:0000256" key="10">
    <source>
        <dbReference type="SAM" id="Phobius"/>
    </source>
</evidence>
<dbReference type="Gene3D" id="1.20.5.1930">
    <property type="match status" value="1"/>
</dbReference>
<keyword evidence="9" id="KW-0175">Coiled coil</keyword>
<proteinExistence type="predicted"/>
<dbReference type="Pfam" id="PF07730">
    <property type="entry name" value="HisKA_3"/>
    <property type="match status" value="1"/>
</dbReference>
<evidence type="ECO:0000256" key="1">
    <source>
        <dbReference type="ARBA" id="ARBA00000085"/>
    </source>
</evidence>
<keyword evidence="10" id="KW-0812">Transmembrane</keyword>
<evidence type="ECO:0000313" key="14">
    <source>
        <dbReference type="Proteomes" id="UP001241926"/>
    </source>
</evidence>
<keyword evidence="14" id="KW-1185">Reference proteome</keyword>
<evidence type="ECO:0000259" key="12">
    <source>
        <dbReference type="Pfam" id="PF07730"/>
    </source>
</evidence>
<dbReference type="EC" id="2.7.13.3" evidence="2"/>
<comment type="caution">
    <text evidence="13">The sequence shown here is derived from an EMBL/GenBank/DDBJ whole genome shotgun (WGS) entry which is preliminary data.</text>
</comment>
<dbReference type="CDD" id="cd16917">
    <property type="entry name" value="HATPase_UhpB-NarQ-NarX-like"/>
    <property type="match status" value="1"/>
</dbReference>
<feature type="transmembrane region" description="Helical" evidence="10">
    <location>
        <begin position="79"/>
        <end position="112"/>
    </location>
</feature>
<keyword evidence="7" id="KW-0067">ATP-binding</keyword>
<dbReference type="InterPro" id="IPR050482">
    <property type="entry name" value="Sensor_HK_TwoCompSys"/>
</dbReference>
<comment type="catalytic activity">
    <reaction evidence="1">
        <text>ATP + protein L-histidine = ADP + protein N-phospho-L-histidine.</text>
        <dbReference type="EC" id="2.7.13.3"/>
    </reaction>
</comment>
<evidence type="ECO:0000256" key="4">
    <source>
        <dbReference type="ARBA" id="ARBA00022679"/>
    </source>
</evidence>
<keyword evidence="4" id="KW-0808">Transferase</keyword>
<keyword evidence="5" id="KW-0547">Nucleotide-binding</keyword>
<dbReference type="InterPro" id="IPR003594">
    <property type="entry name" value="HATPase_dom"/>
</dbReference>
<dbReference type="RefSeq" id="WP_093719798.1">
    <property type="nucleotide sequence ID" value="NZ_JASJUS010000002.1"/>
</dbReference>
<evidence type="ECO:0000256" key="6">
    <source>
        <dbReference type="ARBA" id="ARBA00022777"/>
    </source>
</evidence>
<feature type="domain" description="Histidine kinase/HSP90-like ATPase" evidence="11">
    <location>
        <begin position="313"/>
        <end position="403"/>
    </location>
</feature>